<dbReference type="EMBL" id="VDMD01000001">
    <property type="protein sequence ID" value="TRM68783.1"/>
    <property type="molecule type" value="Genomic_DNA"/>
</dbReference>
<evidence type="ECO:0000313" key="3">
    <source>
        <dbReference type="Proteomes" id="UP000320762"/>
    </source>
</evidence>
<comment type="caution">
    <text evidence="2">The sequence shown here is derived from an EMBL/GenBank/DDBJ whole genome shotgun (WGS) entry which is preliminary data.</text>
</comment>
<gene>
    <name evidence="2" type="ORF">BD626DRAFT_471821</name>
</gene>
<proteinExistence type="predicted"/>
<organism evidence="2 3">
    <name type="scientific">Schizophyllum amplum</name>
    <dbReference type="NCBI Taxonomy" id="97359"/>
    <lineage>
        <taxon>Eukaryota</taxon>
        <taxon>Fungi</taxon>
        <taxon>Dikarya</taxon>
        <taxon>Basidiomycota</taxon>
        <taxon>Agaricomycotina</taxon>
        <taxon>Agaricomycetes</taxon>
        <taxon>Agaricomycetidae</taxon>
        <taxon>Agaricales</taxon>
        <taxon>Schizophyllaceae</taxon>
        <taxon>Schizophyllum</taxon>
    </lineage>
</organism>
<reference evidence="2 3" key="1">
    <citation type="journal article" date="2019" name="New Phytol.">
        <title>Comparative genomics reveals unique wood-decay strategies and fruiting body development in the Schizophyllaceae.</title>
        <authorList>
            <person name="Almasi E."/>
            <person name="Sahu N."/>
            <person name="Krizsan K."/>
            <person name="Balint B."/>
            <person name="Kovacs G.M."/>
            <person name="Kiss B."/>
            <person name="Cseklye J."/>
            <person name="Drula E."/>
            <person name="Henrissat B."/>
            <person name="Nagy I."/>
            <person name="Chovatia M."/>
            <person name="Adam C."/>
            <person name="LaButti K."/>
            <person name="Lipzen A."/>
            <person name="Riley R."/>
            <person name="Grigoriev I.V."/>
            <person name="Nagy L.G."/>
        </authorList>
    </citation>
    <scope>NUCLEOTIDE SEQUENCE [LARGE SCALE GENOMIC DNA]</scope>
    <source>
        <strain evidence="2 3">NL-1724</strain>
    </source>
</reference>
<sequence>MCSPHRKTRARNATSASINNADLRMYFADDKRVHFDEALDEAGQPSAEVHEEEALAVEAAGAAGQGEILTRIWKVTGRRTTVYCTLPQMTRPTWAADEIDTGAADVMDMDATDENDGIGSADDSDMGVPAVLVASKSHHPRRGRDASTTGRTRTRSRTSTQTRSASSTSTRPATSTQTRSATSAQTRSTTTSATESHPLTAAQEIRLLRFTVIDILSDLTLGLRSLAAVMSQVSETAATLCAYMIYFMGHSRLLGLFSIAV</sequence>
<feature type="compositionally biased region" description="Low complexity" evidence="1">
    <location>
        <begin position="146"/>
        <end position="194"/>
    </location>
</feature>
<protein>
    <submittedName>
        <fullName evidence="2">Uncharacterized protein</fullName>
    </submittedName>
</protein>
<evidence type="ECO:0000256" key="1">
    <source>
        <dbReference type="SAM" id="MobiDB-lite"/>
    </source>
</evidence>
<keyword evidence="3" id="KW-1185">Reference proteome</keyword>
<accession>A0A550CVI4</accession>
<evidence type="ECO:0000313" key="2">
    <source>
        <dbReference type="EMBL" id="TRM68783.1"/>
    </source>
</evidence>
<dbReference type="AlphaFoldDB" id="A0A550CVI4"/>
<dbReference type="Proteomes" id="UP000320762">
    <property type="component" value="Unassembled WGS sequence"/>
</dbReference>
<feature type="region of interest" description="Disordered" evidence="1">
    <location>
        <begin position="133"/>
        <end position="197"/>
    </location>
</feature>
<name>A0A550CVI4_9AGAR</name>